<dbReference type="EMBL" id="AZFH01000067">
    <property type="protein sequence ID" value="KRL80209.1"/>
    <property type="molecule type" value="Genomic_DNA"/>
</dbReference>
<comment type="caution">
    <text evidence="3">The sequence shown here is derived from an EMBL/GenBank/DDBJ whole genome shotgun (WGS) entry which is preliminary data.</text>
</comment>
<evidence type="ECO:0000259" key="2">
    <source>
        <dbReference type="Pfam" id="PF22570"/>
    </source>
</evidence>
<dbReference type="Pfam" id="PF22570">
    <property type="entry name" value="LiaF-TM"/>
    <property type="match status" value="1"/>
</dbReference>
<keyword evidence="1" id="KW-1133">Transmembrane helix</keyword>
<evidence type="ECO:0000313" key="4">
    <source>
        <dbReference type="Proteomes" id="UP000051048"/>
    </source>
</evidence>
<accession>A0A0R1TG01</accession>
<dbReference type="STRING" id="1423740.FC36_GL000043"/>
<organism evidence="3 4">
    <name type="scientific">Ligilactobacillus equi DSM 15833 = JCM 10991</name>
    <dbReference type="NCBI Taxonomy" id="1423740"/>
    <lineage>
        <taxon>Bacteria</taxon>
        <taxon>Bacillati</taxon>
        <taxon>Bacillota</taxon>
        <taxon>Bacilli</taxon>
        <taxon>Lactobacillales</taxon>
        <taxon>Lactobacillaceae</taxon>
        <taxon>Ligilactobacillus</taxon>
    </lineage>
</organism>
<reference evidence="3 4" key="1">
    <citation type="journal article" date="2015" name="Genome Announc.">
        <title>Expanding the biotechnology potential of lactobacilli through comparative genomics of 213 strains and associated genera.</title>
        <authorList>
            <person name="Sun Z."/>
            <person name="Harris H.M."/>
            <person name="McCann A."/>
            <person name="Guo C."/>
            <person name="Argimon S."/>
            <person name="Zhang W."/>
            <person name="Yang X."/>
            <person name="Jeffery I.B."/>
            <person name="Cooney J.C."/>
            <person name="Kagawa T.F."/>
            <person name="Liu W."/>
            <person name="Song Y."/>
            <person name="Salvetti E."/>
            <person name="Wrobel A."/>
            <person name="Rasinkangas P."/>
            <person name="Parkhill J."/>
            <person name="Rea M.C."/>
            <person name="O'Sullivan O."/>
            <person name="Ritari J."/>
            <person name="Douillard F.P."/>
            <person name="Paul Ross R."/>
            <person name="Yang R."/>
            <person name="Briner A.E."/>
            <person name="Felis G.E."/>
            <person name="de Vos W.M."/>
            <person name="Barrangou R."/>
            <person name="Klaenhammer T.R."/>
            <person name="Caufield P.W."/>
            <person name="Cui Y."/>
            <person name="Zhang H."/>
            <person name="O'Toole P.W."/>
        </authorList>
    </citation>
    <scope>NUCLEOTIDE SEQUENCE [LARGE SCALE GENOMIC DNA]</scope>
    <source>
        <strain evidence="3 4">DSM 15833</strain>
    </source>
</reference>
<gene>
    <name evidence="3" type="ORF">FC36_GL000043</name>
</gene>
<name>A0A0R1TG01_9LACO</name>
<proteinExistence type="predicted"/>
<feature type="domain" description="LiaF transmembrane" evidence="2">
    <location>
        <begin position="8"/>
        <end position="99"/>
    </location>
</feature>
<evidence type="ECO:0000313" key="3">
    <source>
        <dbReference type="EMBL" id="KRL80209.1"/>
    </source>
</evidence>
<evidence type="ECO:0000256" key="1">
    <source>
        <dbReference type="SAM" id="Phobius"/>
    </source>
</evidence>
<feature type="transmembrane region" description="Helical" evidence="1">
    <location>
        <begin position="6"/>
        <end position="27"/>
    </location>
</feature>
<dbReference type="PATRIC" id="fig|1423740.3.peg.47"/>
<keyword evidence="1" id="KW-0812">Transmembrane</keyword>
<dbReference type="InterPro" id="IPR054331">
    <property type="entry name" value="LiaF_TM"/>
</dbReference>
<feature type="transmembrane region" description="Helical" evidence="1">
    <location>
        <begin position="75"/>
        <end position="95"/>
    </location>
</feature>
<dbReference type="Proteomes" id="UP000051048">
    <property type="component" value="Unassembled WGS sequence"/>
</dbReference>
<dbReference type="RefSeq" id="WP_023860380.1">
    <property type="nucleotide sequence ID" value="NZ_AZFH01000067.1"/>
</dbReference>
<sequence length="226" mass="25555">MKNKNIIGGIGFILIALALLLGDINLFPNLKLNLWELLASLLLVMGLLAREYWVGISGLAWLGYLIQKDYHFYEITPTTIFVVIMLLGIGFSMIFRNTESSFKFSKEKVKMSHHGRSEDYANLFSSTTHYLDDQINDLDIANFFGTSKYYFDTQTRDQAITVDCVNLFGTTLFYVPENWNIRGNMISIFGSDNVIANEPATKNGPILQINGANFFGSVRVILLTEH</sequence>
<feature type="transmembrane region" description="Helical" evidence="1">
    <location>
        <begin position="34"/>
        <end position="55"/>
    </location>
</feature>
<protein>
    <recommendedName>
        <fullName evidence="2">LiaF transmembrane domain-containing protein</fullName>
    </recommendedName>
</protein>
<keyword evidence="1" id="KW-0472">Membrane</keyword>
<dbReference type="AlphaFoldDB" id="A0A0R1TG01"/>